<reference evidence="1 2" key="1">
    <citation type="submission" date="2024-02" db="EMBL/GenBank/DDBJ databases">
        <title>de novo genome assembly of Solanum bulbocastanum strain 11H21.</title>
        <authorList>
            <person name="Hosaka A.J."/>
        </authorList>
    </citation>
    <scope>NUCLEOTIDE SEQUENCE [LARGE SCALE GENOMIC DNA]</scope>
    <source>
        <tissue evidence="1">Young leaves</tissue>
    </source>
</reference>
<sequence length="68" mass="7660">MSENKTLIGEETTKFDIHVLSQDESIIVLRMSPNMIMEKLFKSYLKLGLKDGDQIDAMLHQTGGGFTN</sequence>
<protein>
    <submittedName>
        <fullName evidence="1">Uncharacterized protein</fullName>
    </submittedName>
</protein>
<dbReference type="EMBL" id="JBANQN010000009">
    <property type="protein sequence ID" value="KAK6781227.1"/>
    <property type="molecule type" value="Genomic_DNA"/>
</dbReference>
<dbReference type="Proteomes" id="UP001371456">
    <property type="component" value="Unassembled WGS sequence"/>
</dbReference>
<dbReference type="InterPro" id="IPR029071">
    <property type="entry name" value="Ubiquitin-like_domsf"/>
</dbReference>
<name>A0AAN8Y6N6_SOLBU</name>
<organism evidence="1 2">
    <name type="scientific">Solanum bulbocastanum</name>
    <name type="common">Wild potato</name>
    <dbReference type="NCBI Taxonomy" id="147425"/>
    <lineage>
        <taxon>Eukaryota</taxon>
        <taxon>Viridiplantae</taxon>
        <taxon>Streptophyta</taxon>
        <taxon>Embryophyta</taxon>
        <taxon>Tracheophyta</taxon>
        <taxon>Spermatophyta</taxon>
        <taxon>Magnoliopsida</taxon>
        <taxon>eudicotyledons</taxon>
        <taxon>Gunneridae</taxon>
        <taxon>Pentapetalae</taxon>
        <taxon>asterids</taxon>
        <taxon>lamiids</taxon>
        <taxon>Solanales</taxon>
        <taxon>Solanaceae</taxon>
        <taxon>Solanoideae</taxon>
        <taxon>Solaneae</taxon>
        <taxon>Solanum</taxon>
    </lineage>
</organism>
<comment type="caution">
    <text evidence="1">The sequence shown here is derived from an EMBL/GenBank/DDBJ whole genome shotgun (WGS) entry which is preliminary data.</text>
</comment>
<dbReference type="AlphaFoldDB" id="A0AAN8Y6N6"/>
<evidence type="ECO:0000313" key="2">
    <source>
        <dbReference type="Proteomes" id="UP001371456"/>
    </source>
</evidence>
<evidence type="ECO:0000313" key="1">
    <source>
        <dbReference type="EMBL" id="KAK6781227.1"/>
    </source>
</evidence>
<accession>A0AAN8Y6N6</accession>
<gene>
    <name evidence="1" type="ORF">RDI58_023411</name>
</gene>
<keyword evidence="2" id="KW-1185">Reference proteome</keyword>
<dbReference type="SUPFAM" id="SSF54236">
    <property type="entry name" value="Ubiquitin-like"/>
    <property type="match status" value="1"/>
</dbReference>
<proteinExistence type="predicted"/>